<proteinExistence type="predicted"/>
<organism evidence="1 2">
    <name type="scientific">Streptomyces resistomycificus</name>
    <dbReference type="NCBI Taxonomy" id="67356"/>
    <lineage>
        <taxon>Bacteria</taxon>
        <taxon>Bacillati</taxon>
        <taxon>Actinomycetota</taxon>
        <taxon>Actinomycetes</taxon>
        <taxon>Kitasatosporales</taxon>
        <taxon>Streptomycetaceae</taxon>
        <taxon>Streptomyces</taxon>
        <taxon>Streptomyces aurantiacus group</taxon>
    </lineage>
</organism>
<dbReference type="AlphaFoldDB" id="A0A0L8LWU9"/>
<dbReference type="OrthoDB" id="3855296at2"/>
<protein>
    <submittedName>
        <fullName evidence="1">Membrane protein</fullName>
    </submittedName>
</protein>
<reference evidence="2" key="1">
    <citation type="submission" date="2015-07" db="EMBL/GenBank/DDBJ databases">
        <authorList>
            <person name="Ju K.-S."/>
            <person name="Doroghazi J.R."/>
            <person name="Metcalf W.W."/>
        </authorList>
    </citation>
    <scope>NUCLEOTIDE SEQUENCE [LARGE SCALE GENOMIC DNA]</scope>
    <source>
        <strain evidence="2">NRRL 2290</strain>
    </source>
</reference>
<dbReference type="STRING" id="67356.AQJ84_31970"/>
<dbReference type="PATRIC" id="fig|67356.5.peg.1064"/>
<dbReference type="EMBL" id="LGUS01000024">
    <property type="protein sequence ID" value="KOG42621.1"/>
    <property type="molecule type" value="Genomic_DNA"/>
</dbReference>
<sequence length="108" mass="12220">MVDEVEGYLLARAHHARARREAEAFCSHLPWLTAAQAEDVTHHYVRERTQLTRRMLLDTAERAAELRQEYETRYADLRRTLLKRHAACACAVVACAGGTSALVCLLGR</sequence>
<evidence type="ECO:0000313" key="2">
    <source>
        <dbReference type="Proteomes" id="UP000037251"/>
    </source>
</evidence>
<gene>
    <name evidence="1" type="ORF">ADK37_04865</name>
</gene>
<keyword evidence="2" id="KW-1185">Reference proteome</keyword>
<accession>A0A0L8LWU9</accession>
<dbReference type="eggNOG" id="ENOG502ZSHI">
    <property type="taxonomic scope" value="Bacteria"/>
</dbReference>
<comment type="caution">
    <text evidence="1">The sequence shown here is derived from an EMBL/GenBank/DDBJ whole genome shotgun (WGS) entry which is preliminary data.</text>
</comment>
<name>A0A0L8LWU9_9ACTN</name>
<evidence type="ECO:0000313" key="1">
    <source>
        <dbReference type="EMBL" id="KOG42621.1"/>
    </source>
</evidence>
<dbReference type="Proteomes" id="UP000037251">
    <property type="component" value="Unassembled WGS sequence"/>
</dbReference>